<dbReference type="SUPFAM" id="SSF69864">
    <property type="entry name" value="Argininosuccinate synthetase, C-terminal domain"/>
    <property type="match status" value="1"/>
</dbReference>
<comment type="pathway">
    <text evidence="1">Amino-acid biosynthesis; L-arginine biosynthesis; L-arginine from L-ornithine and carbamoyl phosphate: step 2/3.</text>
</comment>
<keyword evidence="7" id="KW-0067">ATP-binding</keyword>
<dbReference type="GO" id="GO:0004055">
    <property type="term" value="F:argininosuccinate synthase activity"/>
    <property type="evidence" value="ECO:0007669"/>
    <property type="project" value="UniProtKB-EC"/>
</dbReference>
<evidence type="ECO:0000259" key="8">
    <source>
        <dbReference type="Pfam" id="PF00764"/>
    </source>
</evidence>
<dbReference type="InterPro" id="IPR018223">
    <property type="entry name" value="Arginosuc_synth_CS"/>
</dbReference>
<sequence length="411" mass="45619">MPIIGMGFYKKLKMKKTVLAYSGGLDTTFCALHLSKDLGYEVHAVLINTGGFSADELQAVESRAKSLGIASFTVLDVTKTYYEEVIKYLVFGNVLKNQTYPLSVSAERILQAKTLAEYAKKIGAKSIAHGSTGAGNDQVRFDMIFQTIIPDIEIITPIRDLKLSREEEIAYLKKHGVSMNFEKAAYSINKGIWGTSVGGKETLSSNQTLPESAWPIQASKTKSEELIIGFEKGEIKSVNGETFKNPVDAILKVHELASPFGIGRDIHVGDTIIGIKGRVGFEAAAALIIIKSHQLLEKHTLTKWQTFWKNQLSEFYGNHLHEGHYLDPVMRNLEAFLESTQEFVTGSVKLILHPFRFQLVGIESGHDLMASKFGSYGEMNKGYTGEDVKGFTRILGNQTAIFHQVNHHEED</sequence>
<evidence type="ECO:0000256" key="7">
    <source>
        <dbReference type="ARBA" id="ARBA00022840"/>
    </source>
</evidence>
<dbReference type="Pfam" id="PF20979">
    <property type="entry name" value="Arginosuc_syn_C"/>
    <property type="match status" value="1"/>
</dbReference>
<dbReference type="EC" id="6.3.4.5" evidence="2"/>
<dbReference type="STRING" id="758820.SAMN00777080_3147"/>
<name>A0A1W2H703_9BACT</name>
<dbReference type="UniPathway" id="UPA00068">
    <property type="reaction ID" value="UER00113"/>
</dbReference>
<organism evidence="10 11">
    <name type="scientific">Aquiflexum balticum DSM 16537</name>
    <dbReference type="NCBI Taxonomy" id="758820"/>
    <lineage>
        <taxon>Bacteria</taxon>
        <taxon>Pseudomonadati</taxon>
        <taxon>Bacteroidota</taxon>
        <taxon>Cytophagia</taxon>
        <taxon>Cytophagales</taxon>
        <taxon>Cyclobacteriaceae</taxon>
        <taxon>Aquiflexum</taxon>
    </lineage>
</organism>
<evidence type="ECO:0000256" key="4">
    <source>
        <dbReference type="ARBA" id="ARBA00022598"/>
    </source>
</evidence>
<dbReference type="Gene3D" id="3.40.50.620">
    <property type="entry name" value="HUPs"/>
    <property type="match status" value="1"/>
</dbReference>
<keyword evidence="6" id="KW-0547">Nucleotide-binding</keyword>
<accession>A0A1W2H703</accession>
<dbReference type="InterPro" id="IPR023434">
    <property type="entry name" value="Arginosuc_synth_type_1_subfam"/>
</dbReference>
<dbReference type="InterPro" id="IPR024074">
    <property type="entry name" value="AS_cat/multimer_dom_body"/>
</dbReference>
<evidence type="ECO:0000256" key="2">
    <source>
        <dbReference type="ARBA" id="ARBA00012286"/>
    </source>
</evidence>
<dbReference type="Pfam" id="PF00764">
    <property type="entry name" value="Arginosuc_synth"/>
    <property type="match status" value="1"/>
</dbReference>
<evidence type="ECO:0000256" key="1">
    <source>
        <dbReference type="ARBA" id="ARBA00004967"/>
    </source>
</evidence>
<keyword evidence="11" id="KW-1185">Reference proteome</keyword>
<dbReference type="GO" id="GO:0006526">
    <property type="term" value="P:L-arginine biosynthetic process"/>
    <property type="evidence" value="ECO:0007669"/>
    <property type="project" value="UniProtKB-UniPathway"/>
</dbReference>
<evidence type="ECO:0000313" key="10">
    <source>
        <dbReference type="EMBL" id="SMD44524.1"/>
    </source>
</evidence>
<evidence type="ECO:0000256" key="3">
    <source>
        <dbReference type="ARBA" id="ARBA00022571"/>
    </source>
</evidence>
<gene>
    <name evidence="10" type="ORF">SAMN00777080_3147</name>
</gene>
<dbReference type="Proteomes" id="UP000192333">
    <property type="component" value="Chromosome I"/>
</dbReference>
<dbReference type="SUPFAM" id="SSF52402">
    <property type="entry name" value="Adenine nucleotide alpha hydrolases-like"/>
    <property type="match status" value="1"/>
</dbReference>
<dbReference type="InterPro" id="IPR001518">
    <property type="entry name" value="Arginosuc_synth"/>
</dbReference>
<dbReference type="GO" id="GO:0000050">
    <property type="term" value="P:urea cycle"/>
    <property type="evidence" value="ECO:0007669"/>
    <property type="project" value="TreeGrafter"/>
</dbReference>
<dbReference type="Gene3D" id="3.90.1260.10">
    <property type="entry name" value="Argininosuccinate synthetase, chain A, domain 2"/>
    <property type="match status" value="1"/>
</dbReference>
<dbReference type="InterPro" id="IPR048268">
    <property type="entry name" value="Arginosuc_syn_C"/>
</dbReference>
<dbReference type="GO" id="GO:0005737">
    <property type="term" value="C:cytoplasm"/>
    <property type="evidence" value="ECO:0007669"/>
    <property type="project" value="TreeGrafter"/>
</dbReference>
<dbReference type="EMBL" id="LT838813">
    <property type="protein sequence ID" value="SMD44524.1"/>
    <property type="molecule type" value="Genomic_DNA"/>
</dbReference>
<evidence type="ECO:0000256" key="6">
    <source>
        <dbReference type="ARBA" id="ARBA00022741"/>
    </source>
</evidence>
<dbReference type="CDD" id="cd01999">
    <property type="entry name" value="ASS"/>
    <property type="match status" value="1"/>
</dbReference>
<dbReference type="PROSITE" id="PS00564">
    <property type="entry name" value="ARGININOSUCCIN_SYN_1"/>
    <property type="match status" value="1"/>
</dbReference>
<dbReference type="GO" id="GO:0000053">
    <property type="term" value="P:argininosuccinate metabolic process"/>
    <property type="evidence" value="ECO:0007669"/>
    <property type="project" value="TreeGrafter"/>
</dbReference>
<feature type="domain" description="Arginosuccinate synthase C-terminal" evidence="9">
    <location>
        <begin position="186"/>
        <end position="400"/>
    </location>
</feature>
<proteinExistence type="predicted"/>
<keyword evidence="3" id="KW-0055">Arginine biosynthesis</keyword>
<dbReference type="GO" id="GO:0005524">
    <property type="term" value="F:ATP binding"/>
    <property type="evidence" value="ECO:0007669"/>
    <property type="project" value="UniProtKB-KW"/>
</dbReference>
<protein>
    <recommendedName>
        <fullName evidence="2">argininosuccinate synthase</fullName>
        <ecNumber evidence="2">6.3.4.5</ecNumber>
    </recommendedName>
</protein>
<dbReference type="AlphaFoldDB" id="A0A1W2H703"/>
<feature type="domain" description="Arginosuccinate synthase-like N-terminal" evidence="8">
    <location>
        <begin position="16"/>
        <end position="177"/>
    </location>
</feature>
<dbReference type="PANTHER" id="PTHR11587:SF2">
    <property type="entry name" value="ARGININOSUCCINATE SYNTHASE"/>
    <property type="match status" value="1"/>
</dbReference>
<dbReference type="FunFam" id="3.40.50.620:FF:000019">
    <property type="entry name" value="Argininosuccinate synthase"/>
    <property type="match status" value="1"/>
</dbReference>
<dbReference type="PANTHER" id="PTHR11587">
    <property type="entry name" value="ARGININOSUCCINATE SYNTHASE"/>
    <property type="match status" value="1"/>
</dbReference>
<evidence type="ECO:0000313" key="11">
    <source>
        <dbReference type="Proteomes" id="UP000192333"/>
    </source>
</evidence>
<evidence type="ECO:0000259" key="9">
    <source>
        <dbReference type="Pfam" id="PF20979"/>
    </source>
</evidence>
<reference evidence="11" key="1">
    <citation type="submission" date="2017-04" db="EMBL/GenBank/DDBJ databases">
        <authorList>
            <person name="Varghese N."/>
            <person name="Submissions S."/>
        </authorList>
    </citation>
    <scope>NUCLEOTIDE SEQUENCE [LARGE SCALE GENOMIC DNA]</scope>
    <source>
        <strain evidence="11">DSM 16537</strain>
    </source>
</reference>
<dbReference type="InterPro" id="IPR048267">
    <property type="entry name" value="Arginosuc_syn_N"/>
</dbReference>
<keyword evidence="4" id="KW-0436">Ligase</keyword>
<keyword evidence="5" id="KW-0028">Amino-acid biosynthesis</keyword>
<evidence type="ECO:0000256" key="5">
    <source>
        <dbReference type="ARBA" id="ARBA00022605"/>
    </source>
</evidence>
<dbReference type="InterPro" id="IPR014729">
    <property type="entry name" value="Rossmann-like_a/b/a_fold"/>
</dbReference>